<evidence type="ECO:0000256" key="7">
    <source>
        <dbReference type="ARBA" id="ARBA00022801"/>
    </source>
</evidence>
<dbReference type="GO" id="GO:0072527">
    <property type="term" value="P:pyrimidine-containing compound metabolic process"/>
    <property type="evidence" value="ECO:0007669"/>
    <property type="project" value="UniProtKB-ARBA"/>
</dbReference>
<dbReference type="GO" id="GO:0008270">
    <property type="term" value="F:zinc ion binding"/>
    <property type="evidence" value="ECO:0007669"/>
    <property type="project" value="UniProtKB-UniRule"/>
</dbReference>
<evidence type="ECO:0000313" key="17">
    <source>
        <dbReference type="EMBL" id="NYV27880.1"/>
    </source>
</evidence>
<dbReference type="InterPro" id="IPR016192">
    <property type="entry name" value="APOBEC/CMP_deaminase_Zn-bd"/>
</dbReference>
<dbReference type="NCBIfam" id="NF004064">
    <property type="entry name" value="PRK05578.1"/>
    <property type="match status" value="1"/>
</dbReference>
<dbReference type="Gene3D" id="3.40.140.10">
    <property type="entry name" value="Cytidine Deaminase, domain 2"/>
    <property type="match status" value="1"/>
</dbReference>
<dbReference type="InterPro" id="IPR050202">
    <property type="entry name" value="Cyt/Deoxycyt_deaminase"/>
</dbReference>
<gene>
    <name evidence="17" type="primary">cdd</name>
    <name evidence="17" type="ORF">HP397_03460</name>
</gene>
<comment type="cofactor">
    <cofactor evidence="1 14 15">
        <name>Zn(2+)</name>
        <dbReference type="ChEBI" id="CHEBI:29105"/>
    </cofactor>
</comment>
<feature type="binding site" evidence="14">
    <location>
        <position position="95"/>
    </location>
    <ligand>
        <name>Zn(2+)</name>
        <dbReference type="ChEBI" id="CHEBI:29105"/>
        <note>catalytic</note>
    </ligand>
</feature>
<feature type="active site" description="Proton donor" evidence="12">
    <location>
        <position position="61"/>
    </location>
</feature>
<keyword evidence="7 15" id="KW-0378">Hydrolase</keyword>
<comment type="caution">
    <text evidence="17">The sequence shown here is derived from an EMBL/GenBank/DDBJ whole genome shotgun (WGS) entry which is preliminary data.</text>
</comment>
<evidence type="ECO:0000256" key="4">
    <source>
        <dbReference type="ARBA" id="ARBA00012783"/>
    </source>
</evidence>
<dbReference type="FunFam" id="3.40.140.10:FF:000008">
    <property type="entry name" value="Cytidine deaminase"/>
    <property type="match status" value="1"/>
</dbReference>
<evidence type="ECO:0000256" key="2">
    <source>
        <dbReference type="ARBA" id="ARBA00003949"/>
    </source>
</evidence>
<evidence type="ECO:0000259" key="16">
    <source>
        <dbReference type="PROSITE" id="PS51747"/>
    </source>
</evidence>
<organism evidence="17 18">
    <name type="scientific">Streptobacillus felis</name>
    <dbReference type="NCBI Taxonomy" id="1384509"/>
    <lineage>
        <taxon>Bacteria</taxon>
        <taxon>Fusobacteriati</taxon>
        <taxon>Fusobacteriota</taxon>
        <taxon>Fusobacteriia</taxon>
        <taxon>Fusobacteriales</taxon>
        <taxon>Leptotrichiaceae</taxon>
        <taxon>Streptobacillus</taxon>
    </lineage>
</organism>
<feature type="binding site" evidence="14">
    <location>
        <position position="92"/>
    </location>
    <ligand>
        <name>Zn(2+)</name>
        <dbReference type="ChEBI" id="CHEBI:29105"/>
        <note>catalytic</note>
    </ligand>
</feature>
<proteinExistence type="inferred from homology"/>
<keyword evidence="8 14" id="KW-0862">Zinc</keyword>
<evidence type="ECO:0000256" key="15">
    <source>
        <dbReference type="RuleBase" id="RU364006"/>
    </source>
</evidence>
<dbReference type="PANTHER" id="PTHR11644">
    <property type="entry name" value="CYTIDINE DEAMINASE"/>
    <property type="match status" value="1"/>
</dbReference>
<evidence type="ECO:0000256" key="11">
    <source>
        <dbReference type="ARBA" id="ARBA00049558"/>
    </source>
</evidence>
<evidence type="ECO:0000256" key="6">
    <source>
        <dbReference type="ARBA" id="ARBA00022723"/>
    </source>
</evidence>
<reference evidence="17 18" key="1">
    <citation type="submission" date="2020-05" db="EMBL/GenBank/DDBJ databases">
        <title>Streptobacillus felis strain LHL191014123.</title>
        <authorList>
            <person name="Fawzy A."/>
            <person name="Rau J."/>
            <person name="Risse K."/>
            <person name="Schauerte N."/>
            <person name="Geiger C."/>
            <person name="Blom J."/>
            <person name="Imirzalioglu C."/>
            <person name="Falgenhauer J."/>
            <person name="Bach A."/>
            <person name="Herden C."/>
            <person name="Eisenberg T."/>
        </authorList>
    </citation>
    <scope>NUCLEOTIDE SEQUENCE [LARGE SCALE GENOMIC DNA]</scope>
    <source>
        <strain evidence="17 18">LHL191014123</strain>
    </source>
</reference>
<dbReference type="InterPro" id="IPR006262">
    <property type="entry name" value="Cyt_deam_tetra"/>
</dbReference>
<dbReference type="Pfam" id="PF00383">
    <property type="entry name" value="dCMP_cyt_deam_1"/>
    <property type="match status" value="1"/>
</dbReference>
<dbReference type="NCBIfam" id="TIGR01354">
    <property type="entry name" value="cyt_deam_tetra"/>
    <property type="match status" value="1"/>
</dbReference>
<dbReference type="OrthoDB" id="9795347at2"/>
<evidence type="ECO:0000256" key="14">
    <source>
        <dbReference type="PIRSR" id="PIRSR606262-3"/>
    </source>
</evidence>
<evidence type="ECO:0000256" key="12">
    <source>
        <dbReference type="PIRSR" id="PIRSR606262-1"/>
    </source>
</evidence>
<accession>A0A7Z0PH06</accession>
<comment type="function">
    <text evidence="2 15">This enzyme scavenges exogenous and endogenous cytidine and 2'-deoxycytidine for UMP synthesis.</text>
</comment>
<dbReference type="AlphaFoldDB" id="A0A7Z0PH06"/>
<dbReference type="GO" id="GO:0004126">
    <property type="term" value="F:cytidine deaminase activity"/>
    <property type="evidence" value="ECO:0007669"/>
    <property type="project" value="UniProtKB-UniRule"/>
</dbReference>
<sequence length="139" mass="15659">MERYSEVEIRGYIDRANKLLEKSYCPYSKYRVASIMIDTDGNIHEGVNVENASYGLTVCAERNTIAAAVTKGMKKIDMIAITGDTPNPISPCGMCRQVIREFSKKDTLIVLATSKSDKYIIWTMDEMIPYSFGPEDLDK</sequence>
<dbReference type="GO" id="GO:0005829">
    <property type="term" value="C:cytosol"/>
    <property type="evidence" value="ECO:0007669"/>
    <property type="project" value="TreeGrafter"/>
</dbReference>
<evidence type="ECO:0000313" key="18">
    <source>
        <dbReference type="Proteomes" id="UP000526184"/>
    </source>
</evidence>
<keyword evidence="6 14" id="KW-0479">Metal-binding</keyword>
<dbReference type="PROSITE" id="PS51747">
    <property type="entry name" value="CYT_DCMP_DEAMINASES_2"/>
    <property type="match status" value="1"/>
</dbReference>
<dbReference type="GO" id="GO:0042802">
    <property type="term" value="F:identical protein binding"/>
    <property type="evidence" value="ECO:0007669"/>
    <property type="project" value="UniProtKB-ARBA"/>
</dbReference>
<dbReference type="RefSeq" id="WP_067323273.1">
    <property type="nucleotide sequence ID" value="NZ_CBCRWS010000042.1"/>
</dbReference>
<evidence type="ECO:0000256" key="1">
    <source>
        <dbReference type="ARBA" id="ARBA00001947"/>
    </source>
</evidence>
<dbReference type="PROSITE" id="PS00903">
    <property type="entry name" value="CYT_DCMP_DEAMINASES_1"/>
    <property type="match status" value="1"/>
</dbReference>
<dbReference type="Proteomes" id="UP000526184">
    <property type="component" value="Unassembled WGS sequence"/>
</dbReference>
<dbReference type="SUPFAM" id="SSF53927">
    <property type="entry name" value="Cytidine deaminase-like"/>
    <property type="match status" value="1"/>
</dbReference>
<dbReference type="EMBL" id="JABMKT010000014">
    <property type="protein sequence ID" value="NYV27880.1"/>
    <property type="molecule type" value="Genomic_DNA"/>
</dbReference>
<feature type="binding site" evidence="13">
    <location>
        <begin position="48"/>
        <end position="54"/>
    </location>
    <ligand>
        <name>substrate</name>
    </ligand>
</feature>
<keyword evidence="18" id="KW-1185">Reference proteome</keyword>
<evidence type="ECO:0000256" key="8">
    <source>
        <dbReference type="ARBA" id="ARBA00022833"/>
    </source>
</evidence>
<feature type="domain" description="CMP/dCMP-type deaminase" evidence="16">
    <location>
        <begin position="7"/>
        <end position="135"/>
    </location>
</feature>
<comment type="catalytic activity">
    <reaction evidence="11 15">
        <text>cytidine + H2O + H(+) = uridine + NH4(+)</text>
        <dbReference type="Rhea" id="RHEA:16069"/>
        <dbReference type="ChEBI" id="CHEBI:15377"/>
        <dbReference type="ChEBI" id="CHEBI:15378"/>
        <dbReference type="ChEBI" id="CHEBI:16704"/>
        <dbReference type="ChEBI" id="CHEBI:17562"/>
        <dbReference type="ChEBI" id="CHEBI:28938"/>
        <dbReference type="EC" id="3.5.4.5"/>
    </reaction>
</comment>
<comment type="catalytic activity">
    <reaction evidence="10 15">
        <text>2'-deoxycytidine + H2O + H(+) = 2'-deoxyuridine + NH4(+)</text>
        <dbReference type="Rhea" id="RHEA:13433"/>
        <dbReference type="ChEBI" id="CHEBI:15377"/>
        <dbReference type="ChEBI" id="CHEBI:15378"/>
        <dbReference type="ChEBI" id="CHEBI:15698"/>
        <dbReference type="ChEBI" id="CHEBI:16450"/>
        <dbReference type="ChEBI" id="CHEBI:28938"/>
        <dbReference type="EC" id="3.5.4.5"/>
    </reaction>
</comment>
<dbReference type="PANTHER" id="PTHR11644:SF2">
    <property type="entry name" value="CYTIDINE DEAMINASE"/>
    <property type="match status" value="1"/>
</dbReference>
<dbReference type="CDD" id="cd01283">
    <property type="entry name" value="cytidine_deaminase"/>
    <property type="match status" value="1"/>
</dbReference>
<evidence type="ECO:0000256" key="5">
    <source>
        <dbReference type="ARBA" id="ARBA00018266"/>
    </source>
</evidence>
<protein>
    <recommendedName>
        <fullName evidence="5 15">Cytidine deaminase</fullName>
        <ecNumber evidence="4 15">3.5.4.5</ecNumber>
    </recommendedName>
    <alternativeName>
        <fullName evidence="9 15">Cytidine aminohydrolase</fullName>
    </alternativeName>
</protein>
<evidence type="ECO:0000256" key="9">
    <source>
        <dbReference type="ARBA" id="ARBA00032005"/>
    </source>
</evidence>
<evidence type="ECO:0000256" key="3">
    <source>
        <dbReference type="ARBA" id="ARBA00006576"/>
    </source>
</evidence>
<feature type="binding site" evidence="14">
    <location>
        <position position="59"/>
    </location>
    <ligand>
        <name>Zn(2+)</name>
        <dbReference type="ChEBI" id="CHEBI:29105"/>
        <note>catalytic</note>
    </ligand>
</feature>
<dbReference type="GO" id="GO:0055086">
    <property type="term" value="P:nucleobase-containing small molecule metabolic process"/>
    <property type="evidence" value="ECO:0007669"/>
    <property type="project" value="UniProtKB-ARBA"/>
</dbReference>
<dbReference type="InterPro" id="IPR002125">
    <property type="entry name" value="CMP_dCMP_dom"/>
</dbReference>
<dbReference type="EC" id="3.5.4.5" evidence="4 15"/>
<evidence type="ECO:0000256" key="10">
    <source>
        <dbReference type="ARBA" id="ARBA00049252"/>
    </source>
</evidence>
<dbReference type="InterPro" id="IPR016193">
    <property type="entry name" value="Cytidine_deaminase-like"/>
</dbReference>
<evidence type="ECO:0000256" key="13">
    <source>
        <dbReference type="PIRSR" id="PIRSR606262-2"/>
    </source>
</evidence>
<name>A0A7Z0PH06_9FUSO</name>
<comment type="similarity">
    <text evidence="3 15">Belongs to the cytidine and deoxycytidylate deaminase family.</text>
</comment>